<name>A0A5C3F0G6_9BASI</name>
<feature type="chain" id="PRO_5022927251" description="Secreted protein" evidence="2">
    <location>
        <begin position="17"/>
        <end position="94"/>
    </location>
</feature>
<accession>A0A5C3F0G6</accession>
<dbReference type="AlphaFoldDB" id="A0A5C3F0G6"/>
<evidence type="ECO:0000313" key="4">
    <source>
        <dbReference type="Proteomes" id="UP000323386"/>
    </source>
</evidence>
<reference evidence="3 4" key="1">
    <citation type="submission" date="2018-03" db="EMBL/GenBank/DDBJ databases">
        <authorList>
            <person name="Guldener U."/>
        </authorList>
    </citation>
    <scope>NUCLEOTIDE SEQUENCE [LARGE SCALE GENOMIC DNA]</scope>
    <source>
        <strain evidence="3 4">DAOM196992</strain>
    </source>
</reference>
<organism evidence="3 4">
    <name type="scientific">Pseudozyma flocculosa</name>
    <dbReference type="NCBI Taxonomy" id="84751"/>
    <lineage>
        <taxon>Eukaryota</taxon>
        <taxon>Fungi</taxon>
        <taxon>Dikarya</taxon>
        <taxon>Basidiomycota</taxon>
        <taxon>Ustilaginomycotina</taxon>
        <taxon>Ustilaginomycetes</taxon>
        <taxon>Ustilaginales</taxon>
        <taxon>Ustilaginaceae</taxon>
        <taxon>Pseudozyma</taxon>
    </lineage>
</organism>
<evidence type="ECO:0000256" key="2">
    <source>
        <dbReference type="SAM" id="SignalP"/>
    </source>
</evidence>
<proteinExistence type="predicted"/>
<gene>
    <name evidence="3" type="ORF">PSFLO_03405</name>
</gene>
<dbReference type="EMBL" id="OOIP01000008">
    <property type="protein sequence ID" value="SPO37928.1"/>
    <property type="molecule type" value="Genomic_DNA"/>
</dbReference>
<dbReference type="Proteomes" id="UP000323386">
    <property type="component" value="Unassembled WGS sequence"/>
</dbReference>
<keyword evidence="4" id="KW-1185">Reference proteome</keyword>
<keyword evidence="2" id="KW-0732">Signal</keyword>
<protein>
    <recommendedName>
        <fullName evidence="5">Secreted protein</fullName>
    </recommendedName>
</protein>
<feature type="signal peptide" evidence="2">
    <location>
        <begin position="1"/>
        <end position="16"/>
    </location>
</feature>
<evidence type="ECO:0008006" key="5">
    <source>
        <dbReference type="Google" id="ProtNLM"/>
    </source>
</evidence>
<sequence length="94" mass="10305">MHRTSPLTPFLSFVVAFQLQSRHLGFPVVSPGRVFCFPQRGRERGGGVKQPGAGVCLPRCWCEGEIMLGARGHGRARQTDRLGSSWSRVRAPTG</sequence>
<feature type="region of interest" description="Disordered" evidence="1">
    <location>
        <begin position="73"/>
        <end position="94"/>
    </location>
</feature>
<evidence type="ECO:0000256" key="1">
    <source>
        <dbReference type="SAM" id="MobiDB-lite"/>
    </source>
</evidence>
<evidence type="ECO:0000313" key="3">
    <source>
        <dbReference type="EMBL" id="SPO37928.1"/>
    </source>
</evidence>